<dbReference type="EMBL" id="LAZR01060133">
    <property type="protein sequence ID" value="KKK66316.1"/>
    <property type="molecule type" value="Genomic_DNA"/>
</dbReference>
<proteinExistence type="predicted"/>
<evidence type="ECO:0000313" key="2">
    <source>
        <dbReference type="EMBL" id="KKK66316.1"/>
    </source>
</evidence>
<keyword evidence="1" id="KW-0472">Membrane</keyword>
<gene>
    <name evidence="2" type="ORF">LCGC14_2965310</name>
</gene>
<feature type="transmembrane region" description="Helical" evidence="1">
    <location>
        <begin position="134"/>
        <end position="154"/>
    </location>
</feature>
<evidence type="ECO:0000256" key="1">
    <source>
        <dbReference type="SAM" id="Phobius"/>
    </source>
</evidence>
<name>A0A0F9A2A2_9ZZZZ</name>
<dbReference type="AlphaFoldDB" id="A0A0F9A2A2"/>
<feature type="non-terminal residue" evidence="2">
    <location>
        <position position="1"/>
    </location>
</feature>
<organism evidence="2">
    <name type="scientific">marine sediment metagenome</name>
    <dbReference type="NCBI Taxonomy" id="412755"/>
    <lineage>
        <taxon>unclassified sequences</taxon>
        <taxon>metagenomes</taxon>
        <taxon>ecological metagenomes</taxon>
    </lineage>
</organism>
<keyword evidence="1" id="KW-0812">Transmembrane</keyword>
<keyword evidence="1" id="KW-1133">Transmembrane helix</keyword>
<sequence>QTCRVTWSDESNIVQSVTLEVWRITGLADKMLFSQTTEAAAGTISYTVTEDTATNTYEARAFARSTNPSDWNFGRARFFYSDNPFFTDSAHRLASLFPLFLLVVVIIFAFVDFGVVGITIGSLLGLIIGPITGILPISPFYFISFIITGIILIYKLSK</sequence>
<reference evidence="2" key="1">
    <citation type="journal article" date="2015" name="Nature">
        <title>Complex archaea that bridge the gap between prokaryotes and eukaryotes.</title>
        <authorList>
            <person name="Spang A."/>
            <person name="Saw J.H."/>
            <person name="Jorgensen S.L."/>
            <person name="Zaremba-Niedzwiedzka K."/>
            <person name="Martijn J."/>
            <person name="Lind A.E."/>
            <person name="van Eijk R."/>
            <person name="Schleper C."/>
            <person name="Guy L."/>
            <person name="Ettema T.J."/>
        </authorList>
    </citation>
    <scope>NUCLEOTIDE SEQUENCE</scope>
</reference>
<accession>A0A0F9A2A2</accession>
<protein>
    <submittedName>
        <fullName evidence="2">Uncharacterized protein</fullName>
    </submittedName>
</protein>
<comment type="caution">
    <text evidence="2">The sequence shown here is derived from an EMBL/GenBank/DDBJ whole genome shotgun (WGS) entry which is preliminary data.</text>
</comment>
<feature type="transmembrane region" description="Helical" evidence="1">
    <location>
        <begin position="99"/>
        <end position="128"/>
    </location>
</feature>